<dbReference type="Proteomes" id="UP000198929">
    <property type="component" value="Unassembled WGS sequence"/>
</dbReference>
<keyword evidence="3" id="KW-1185">Reference proteome</keyword>
<dbReference type="InterPro" id="IPR036465">
    <property type="entry name" value="vWFA_dom_sf"/>
</dbReference>
<dbReference type="EMBL" id="FOGQ01000001">
    <property type="protein sequence ID" value="SER51514.1"/>
    <property type="molecule type" value="Genomic_DNA"/>
</dbReference>
<dbReference type="InterPro" id="IPR043737">
    <property type="entry name" value="DUF5682"/>
</dbReference>
<dbReference type="InterPro" id="IPR050458">
    <property type="entry name" value="LolB"/>
</dbReference>
<feature type="domain" description="VWFA" evidence="1">
    <location>
        <begin position="924"/>
        <end position="1083"/>
    </location>
</feature>
<dbReference type="AlphaFoldDB" id="A0A1H9PTH5"/>
<reference evidence="3" key="1">
    <citation type="submission" date="2016-10" db="EMBL/GenBank/DDBJ databases">
        <authorList>
            <person name="Varghese N."/>
            <person name="Submissions S."/>
        </authorList>
    </citation>
    <scope>NUCLEOTIDE SEQUENCE [LARGE SCALE GENOMIC DNA]</scope>
    <source>
        <strain evidence="3">DSM 20524</strain>
    </source>
</reference>
<evidence type="ECO:0000259" key="1">
    <source>
        <dbReference type="SMART" id="SM00327"/>
    </source>
</evidence>
<proteinExistence type="predicted"/>
<sequence>MNSPDPRVLIDEILRHPFTIVGVRHHSPACATMVIDVANTVRPTAVAVELPVDLQHMVPDLVRGDLRAPVAIAAAWDSGAGLWPFADFSPELAIMRWAHAQGIPIYAIDLPAGTPRDDETATYQAGFEELIGQDNWDRNVEGRAPGQSSERVRRAAIGIGVASRMATTVDRHTMQREVFMRNQLDQLVAVGHQLLTVVGSFHAAGLVEDSQCSAHTREAEPVNASLIPFSFTRLDTRGGYASGIRDPQWQQHVWEARSPQDVVDACSAVLTDIARACRESGEQVGTGEIAEAHRVATSLATLRHMPAPGRLEIVEAATSVFAQGSVTGRGRIIAQAMEKVLVGTCTGHLPDSVEQPALVTAVRQELKELKMPTTKVISSLRIEPYQSTGLRRHLMLERLSVAGVDYLVERTATEIRGLPARSYTARVQWSEPTQLGLHNLVSYGARLDQAVDAWLCSTLHNNLQSAGTSGDVILHSISQAARTGSPRALRLALESYATQGVTQATFTEVVRAMETIGAVAQATLPSTQILPAPLMKQAQQVAKRCEEALVRELAGIRQSENEDDARLLPRAVAVLGADSVTVRHELTHMCTEGSALMQGAGLAVSARYSVETGLNSHAAIAGWLVGVATPVGRKQLQRRVTGFLLASGGSWVDAPELEAFVQWVEQCPDSVFLTAAPSLRTAFDDATDVTSREQFLQNRGVAHSTFNIAPQDLERFARVDEEIRQRLTTLGLADVSFQPATRWRLLLGLEYNKLGQPSFDVGITLDQLYGHAGGRGRGWPAPRHWAERITAHFGADMLEEIAGEAVERGNLDLVSFADPRKVRADADVLAQVLALRGGLPQGKLDELRPIVRRAVAELSEKLATEIHPALNGALSTTTGRRRSARINLAATLRRNMKHVAEVNDRPVVVPVTPLFYQPRHEVSPWHIIVLVDVSGSMAQSTVFAALTGAILASVKTLRISFLTFSDSVVDLSDHIGDPLELLLEISIGGGTDIGSALRYTRQLIDNPARTAIITISDFHEGYSTGDLVGEVQWLSESGVQLLGCAALNDQGEGVYDVAMARTLAERGMRVATMTPSKLAEWVAGVLA</sequence>
<accession>A0A1H9PTH5</accession>
<dbReference type="STRING" id="1121357.SAMN05661109_00454"/>
<protein>
    <submittedName>
        <fullName evidence="2">Protein containing von Willebrand factor type A (VWA) domain</fullName>
    </submittedName>
</protein>
<dbReference type="PANTHER" id="PTHR30634">
    <property type="entry name" value="OUTER MEMBRANE LOLAB LIPOPROTEIN INSERTION APPARATUS"/>
    <property type="match status" value="1"/>
</dbReference>
<name>A0A1H9PTH5_9CORY</name>
<dbReference type="PANTHER" id="PTHR30634:SF7">
    <property type="entry name" value="VWA DOMAIN-CONTAINING PROTEIN"/>
    <property type="match status" value="1"/>
</dbReference>
<dbReference type="InterPro" id="IPR002035">
    <property type="entry name" value="VWF_A"/>
</dbReference>
<dbReference type="Pfam" id="PF18934">
    <property type="entry name" value="DUF5682"/>
    <property type="match status" value="1"/>
</dbReference>
<evidence type="ECO:0000313" key="3">
    <source>
        <dbReference type="Proteomes" id="UP000198929"/>
    </source>
</evidence>
<dbReference type="InterPro" id="IPR008912">
    <property type="entry name" value="Uncharacterised_CoxE"/>
</dbReference>
<organism evidence="2 3">
    <name type="scientific">Corynebacterium cystitidis DSM 20524</name>
    <dbReference type="NCBI Taxonomy" id="1121357"/>
    <lineage>
        <taxon>Bacteria</taxon>
        <taxon>Bacillati</taxon>
        <taxon>Actinomycetota</taxon>
        <taxon>Actinomycetes</taxon>
        <taxon>Mycobacteriales</taxon>
        <taxon>Corynebacteriaceae</taxon>
        <taxon>Corynebacterium</taxon>
    </lineage>
</organism>
<dbReference type="RefSeq" id="WP_092255498.1">
    <property type="nucleotide sequence ID" value="NZ_CP047199.1"/>
</dbReference>
<gene>
    <name evidence="2" type="ORF">SAMN05661109_00454</name>
</gene>
<dbReference type="Pfam" id="PF05762">
    <property type="entry name" value="VWA_CoxE"/>
    <property type="match status" value="1"/>
</dbReference>
<dbReference type="Gene3D" id="3.40.50.410">
    <property type="entry name" value="von Willebrand factor, type A domain"/>
    <property type="match status" value="1"/>
</dbReference>
<evidence type="ECO:0000313" key="2">
    <source>
        <dbReference type="EMBL" id="SER51514.1"/>
    </source>
</evidence>
<dbReference type="SUPFAM" id="SSF53300">
    <property type="entry name" value="vWA-like"/>
    <property type="match status" value="1"/>
</dbReference>
<dbReference type="SMART" id="SM00327">
    <property type="entry name" value="VWA"/>
    <property type="match status" value="1"/>
</dbReference>